<evidence type="ECO:0000256" key="2">
    <source>
        <dbReference type="ARBA" id="ARBA00022729"/>
    </source>
</evidence>
<keyword evidence="7" id="KW-1185">Reference proteome</keyword>
<evidence type="ECO:0000256" key="1">
    <source>
        <dbReference type="ARBA" id="ARBA00004418"/>
    </source>
</evidence>
<keyword evidence="6" id="KW-0282">Flagellum</keyword>
<dbReference type="InterPro" id="IPR039246">
    <property type="entry name" value="Flagellar_FlgA"/>
</dbReference>
<evidence type="ECO:0000256" key="4">
    <source>
        <dbReference type="RuleBase" id="RU362063"/>
    </source>
</evidence>
<dbReference type="Proteomes" id="UP000509597">
    <property type="component" value="Chromosome"/>
</dbReference>
<evidence type="ECO:0000313" key="6">
    <source>
        <dbReference type="EMBL" id="QLG87539.1"/>
    </source>
</evidence>
<dbReference type="Pfam" id="PF13144">
    <property type="entry name" value="ChapFlgA"/>
    <property type="match status" value="1"/>
</dbReference>
<keyword evidence="4" id="KW-1005">Bacterial flagellum biogenesis</keyword>
<dbReference type="EMBL" id="CP058627">
    <property type="protein sequence ID" value="QLG87539.1"/>
    <property type="molecule type" value="Genomic_DNA"/>
</dbReference>
<dbReference type="PANTHER" id="PTHR36307:SF1">
    <property type="entry name" value="FLAGELLA BASAL BODY P-RING FORMATION PROTEIN FLGA"/>
    <property type="match status" value="1"/>
</dbReference>
<comment type="function">
    <text evidence="4">Involved in the assembly process of the P-ring formation. It may associate with FlgF on the rod constituting a structure essential for the P-ring assembly or may act as a modulator protein for the P-ring assembly.</text>
</comment>
<keyword evidence="6" id="KW-0969">Cilium</keyword>
<dbReference type="NCBIfam" id="TIGR03170">
    <property type="entry name" value="flgA_cterm"/>
    <property type="match status" value="1"/>
</dbReference>
<comment type="similarity">
    <text evidence="4">Belongs to the FlgA family.</text>
</comment>
<dbReference type="Pfam" id="PF17656">
    <property type="entry name" value="ChapFlgA_N"/>
    <property type="match status" value="1"/>
</dbReference>
<gene>
    <name evidence="6" type="primary">flgA</name>
    <name evidence="6" type="ORF">HQ393_04320</name>
</gene>
<sequence length="229" mass="24407">MQKYIFALAVSLLCTISLAGPAKQDLNIVQKEIEQWLEAALANSPGVPSYSVNKLDPKLQLDACNLMEIGLPQGYRLIGKTMLRVKCIEGASWSINAPTQISMQVQYVTAARPMGANQTLGEADLMVQRGDLGTLPGSVILEPNQAIGRTLNTAVSAGQPIRKEQLRAAIVIQQNQRVKVVYREDGLEIHNEGIALSNAAEGAVVRVRVGGNLILSGTAQAGGLVEVGP</sequence>
<dbReference type="CDD" id="cd11614">
    <property type="entry name" value="SAF_CpaB_FlgA_like"/>
    <property type="match status" value="1"/>
</dbReference>
<dbReference type="KEGG" id="chiz:HQ393_04320"/>
<dbReference type="Gene3D" id="2.30.30.760">
    <property type="match status" value="1"/>
</dbReference>
<dbReference type="RefSeq" id="WP_179357622.1">
    <property type="nucleotide sequence ID" value="NZ_CP058627.1"/>
</dbReference>
<feature type="chain" id="PRO_5029035467" description="Flagella basal body P-ring formation protein FlgA" evidence="4">
    <location>
        <begin position="20"/>
        <end position="229"/>
    </location>
</feature>
<feature type="domain" description="SAF" evidence="5">
    <location>
        <begin position="105"/>
        <end position="167"/>
    </location>
</feature>
<dbReference type="AlphaFoldDB" id="A0A7H9BFZ3"/>
<dbReference type="GO" id="GO:0042597">
    <property type="term" value="C:periplasmic space"/>
    <property type="evidence" value="ECO:0007669"/>
    <property type="project" value="UniProtKB-SubCell"/>
</dbReference>
<name>A0A7H9BFZ3_9NEIS</name>
<dbReference type="SMART" id="SM00858">
    <property type="entry name" value="SAF"/>
    <property type="match status" value="1"/>
</dbReference>
<accession>A0A7H9BFZ3</accession>
<evidence type="ECO:0000313" key="7">
    <source>
        <dbReference type="Proteomes" id="UP000509597"/>
    </source>
</evidence>
<dbReference type="GO" id="GO:0044780">
    <property type="term" value="P:bacterial-type flagellum assembly"/>
    <property type="evidence" value="ECO:0007669"/>
    <property type="project" value="InterPro"/>
</dbReference>
<dbReference type="InterPro" id="IPR013974">
    <property type="entry name" value="SAF"/>
</dbReference>
<evidence type="ECO:0000259" key="5">
    <source>
        <dbReference type="SMART" id="SM00858"/>
    </source>
</evidence>
<keyword evidence="6" id="KW-0966">Cell projection</keyword>
<comment type="subcellular location">
    <subcellularLocation>
        <location evidence="1 4">Periplasm</location>
    </subcellularLocation>
</comment>
<keyword evidence="2 4" id="KW-0732">Signal</keyword>
<dbReference type="PANTHER" id="PTHR36307">
    <property type="entry name" value="FLAGELLA BASAL BODY P-RING FORMATION PROTEIN FLGA"/>
    <property type="match status" value="1"/>
</dbReference>
<reference evidence="6 7" key="1">
    <citation type="submission" date="2020-07" db="EMBL/GenBank/DDBJ databases">
        <title>Complete genome sequence of Chitinibacter sp. 2T18.</title>
        <authorList>
            <person name="Bae J.-W."/>
            <person name="Choi J.-W."/>
        </authorList>
    </citation>
    <scope>NUCLEOTIDE SEQUENCE [LARGE SCALE GENOMIC DNA]</scope>
    <source>
        <strain evidence="6 7">2T18</strain>
    </source>
</reference>
<evidence type="ECO:0000256" key="3">
    <source>
        <dbReference type="ARBA" id="ARBA00022764"/>
    </source>
</evidence>
<dbReference type="Gene3D" id="3.90.1210.10">
    <property type="entry name" value="Antifreeze-like/N-acetylneuraminic acid synthase C-terminal domain"/>
    <property type="match status" value="1"/>
</dbReference>
<keyword evidence="3 4" id="KW-0574">Periplasm</keyword>
<dbReference type="InterPro" id="IPR017585">
    <property type="entry name" value="SAF_FlgA"/>
</dbReference>
<feature type="signal peptide" evidence="4">
    <location>
        <begin position="1"/>
        <end position="19"/>
    </location>
</feature>
<proteinExistence type="inferred from homology"/>
<dbReference type="InterPro" id="IPR041231">
    <property type="entry name" value="FlgA_N"/>
</dbReference>
<protein>
    <recommendedName>
        <fullName evidence="4">Flagella basal body P-ring formation protein FlgA</fullName>
    </recommendedName>
</protein>
<organism evidence="6 7">
    <name type="scientific">Chitinibacter bivalviorum</name>
    <dbReference type="NCBI Taxonomy" id="2739434"/>
    <lineage>
        <taxon>Bacteria</taxon>
        <taxon>Pseudomonadati</taxon>
        <taxon>Pseudomonadota</taxon>
        <taxon>Betaproteobacteria</taxon>
        <taxon>Neisseriales</taxon>
        <taxon>Chitinibacteraceae</taxon>
        <taxon>Chitinibacter</taxon>
    </lineage>
</organism>